<dbReference type="NCBIfam" id="TIGR01716">
    <property type="entry name" value="RGG_Cterm"/>
    <property type="match status" value="1"/>
</dbReference>
<dbReference type="Gene3D" id="1.10.260.40">
    <property type="entry name" value="lambda repressor-like DNA-binding domains"/>
    <property type="match status" value="1"/>
</dbReference>
<dbReference type="InterPro" id="IPR010057">
    <property type="entry name" value="Transcription_activator_Rgg_C"/>
</dbReference>
<comment type="caution">
    <text evidence="2">The sequence shown here is derived from an EMBL/GenBank/DDBJ whole genome shotgun (WGS) entry which is preliminary data.</text>
</comment>
<evidence type="ECO:0000259" key="1">
    <source>
        <dbReference type="PROSITE" id="PS50943"/>
    </source>
</evidence>
<sequence length="298" mass="34682">MLIEVQVKVVKSLGNTYGKAYRLLRSSKGFTQEEATGSSITKQALSLFENDRSMISLDHFVDILGNINASFEEFITLVQGEDNREWILAEIHHAQRKQDLLQIKRIYERACELADENEDQYFYQHLRILTKIFAVQIDPYAEAVTDEEVETIHDYLIRVELWGNYEYDLFRDTIDLFSASQILLLSNEAFDARHVEDRVSHLTGNCAEELLFAIIDRLLTLGEVDKCREFLDKAAIYLNQDDINILMKMKYFKGIIDYLQGDPKGKEAAKSVINMIYDFGNREMANKLFQQYQQFIVE</sequence>
<dbReference type="Proteomes" id="UP001597244">
    <property type="component" value="Unassembled WGS sequence"/>
</dbReference>
<protein>
    <recommendedName>
        <fullName evidence="1">HTH cro/C1-type domain-containing protein</fullName>
    </recommendedName>
</protein>
<reference evidence="3" key="1">
    <citation type="journal article" date="2019" name="Int. J. Syst. Evol. Microbiol.">
        <title>The Global Catalogue of Microorganisms (GCM) 10K type strain sequencing project: providing services to taxonomists for standard genome sequencing and annotation.</title>
        <authorList>
            <consortium name="The Broad Institute Genomics Platform"/>
            <consortium name="The Broad Institute Genome Sequencing Center for Infectious Disease"/>
            <person name="Wu L."/>
            <person name="Ma J."/>
        </authorList>
    </citation>
    <scope>NUCLEOTIDE SEQUENCE [LARGE SCALE GENOMIC DNA]</scope>
    <source>
        <strain evidence="3">CCM 8951</strain>
    </source>
</reference>
<accession>A0ABW4DLB3</accession>
<dbReference type="InterPro" id="IPR001387">
    <property type="entry name" value="Cro/C1-type_HTH"/>
</dbReference>
<feature type="domain" description="HTH cro/C1-type" evidence="1">
    <location>
        <begin position="22"/>
        <end position="74"/>
    </location>
</feature>
<dbReference type="EMBL" id="JBHTOF010000033">
    <property type="protein sequence ID" value="MFD1465437.1"/>
    <property type="molecule type" value="Genomic_DNA"/>
</dbReference>
<dbReference type="Pfam" id="PF21259">
    <property type="entry name" value="Rgg_C"/>
    <property type="match status" value="1"/>
</dbReference>
<name>A0ABW4DLB3_9LACO</name>
<keyword evidence="3" id="KW-1185">Reference proteome</keyword>
<evidence type="ECO:0000313" key="2">
    <source>
        <dbReference type="EMBL" id="MFD1465437.1"/>
    </source>
</evidence>
<evidence type="ECO:0000313" key="3">
    <source>
        <dbReference type="Proteomes" id="UP001597244"/>
    </source>
</evidence>
<dbReference type="SUPFAM" id="SSF47413">
    <property type="entry name" value="lambda repressor-like DNA-binding domains"/>
    <property type="match status" value="1"/>
</dbReference>
<dbReference type="PANTHER" id="PTHR37038">
    <property type="entry name" value="TRANSCRIPTIONAL REGULATOR-RELATED"/>
    <property type="match status" value="1"/>
</dbReference>
<organism evidence="2 3">
    <name type="scientific">Lapidilactobacillus mulanensis</name>
    <dbReference type="NCBI Taxonomy" id="2485999"/>
    <lineage>
        <taxon>Bacteria</taxon>
        <taxon>Bacillati</taxon>
        <taxon>Bacillota</taxon>
        <taxon>Bacilli</taxon>
        <taxon>Lactobacillales</taxon>
        <taxon>Lactobacillaceae</taxon>
        <taxon>Lapidilactobacillus</taxon>
    </lineage>
</organism>
<dbReference type="InterPro" id="IPR010982">
    <property type="entry name" value="Lambda_DNA-bd_dom_sf"/>
</dbReference>
<dbReference type="PROSITE" id="PS50943">
    <property type="entry name" value="HTH_CROC1"/>
    <property type="match status" value="1"/>
</dbReference>
<dbReference type="InterPro" id="IPR053163">
    <property type="entry name" value="HTH-type_regulator_Rgg"/>
</dbReference>
<gene>
    <name evidence="2" type="ORF">ACFQ4L_04940</name>
</gene>
<dbReference type="Gene3D" id="1.25.40.400">
    <property type="match status" value="1"/>
</dbReference>
<proteinExistence type="predicted"/>